<dbReference type="RefSeq" id="WP_019233954.1">
    <property type="nucleotide sequence ID" value="NZ_CAAAHR010000005.1"/>
</dbReference>
<evidence type="ECO:0000313" key="1">
    <source>
        <dbReference type="EMBL" id="PNL60211.1"/>
    </source>
</evidence>
<keyword evidence="2" id="KW-1185">Reference proteome</keyword>
<organism evidence="1 2">
    <name type="scientific">Legionella anisa</name>
    <dbReference type="NCBI Taxonomy" id="28082"/>
    <lineage>
        <taxon>Bacteria</taxon>
        <taxon>Pseudomonadati</taxon>
        <taxon>Pseudomonadota</taxon>
        <taxon>Gammaproteobacteria</taxon>
        <taxon>Legionellales</taxon>
        <taxon>Legionellaceae</taxon>
        <taxon>Legionella</taxon>
    </lineage>
</organism>
<dbReference type="EMBL" id="NBTX02000004">
    <property type="protein sequence ID" value="PNL60211.1"/>
    <property type="molecule type" value="Genomic_DNA"/>
</dbReference>
<name>A0AAX0WSS9_9GAMM</name>
<reference evidence="1" key="1">
    <citation type="submission" date="2017-12" db="EMBL/GenBank/DDBJ databases">
        <title>FDA dAtabase for Regulatory Grade micrObial Sequences (FDA-ARGOS): Supporting development and validation of Infectious Disease Dx tests.</title>
        <authorList>
            <person name="Kerrigan L."/>
            <person name="Tallon L.J."/>
            <person name="Sadzewicz L."/>
            <person name="Sengamalay N."/>
            <person name="Ott S."/>
            <person name="Godinez A."/>
            <person name="Nagaraj S."/>
            <person name="Vavikolanu K."/>
            <person name="Vyas G."/>
            <person name="Nadendla S."/>
            <person name="Aluvathingal J."/>
            <person name="Sichtig H."/>
        </authorList>
    </citation>
    <scope>NUCLEOTIDE SEQUENCE [LARGE SCALE GENOMIC DNA]</scope>
    <source>
        <strain evidence="1">FDAARGOS_200</strain>
    </source>
</reference>
<sequence length="308" mass="35249">MAGGKKIESPKNNKTFDSQKYQELLRTGGTFSISEEYPNIDIGYIGSKKIGNGFGTAVMRHVAEQIIENDGTITLQAVWSSHIFHLYMGMIPIDREVNYLKVTYGMDSQSCLEKFRVFPVDELSPSIINKLIFIFRMEKQIAEDQILTLQDISKDDNRSFLINLLDKKGSYLTHEFIPNLLYICEANITQKFPSTSSMRSVNMQLSNEGKSRWAEAINEQIDFEPFRDFAQLLPYMTEEQKKQLHSILERRAEHFGKQKETTNAEITVHTNSEKQLAKSESAHIALSLFQPGPNERQATNNTELQPKI</sequence>
<dbReference type="Proteomes" id="UP000192511">
    <property type="component" value="Unassembled WGS sequence"/>
</dbReference>
<dbReference type="GeneID" id="98064581"/>
<dbReference type="AlphaFoldDB" id="A0AAX0WSS9"/>
<comment type="caution">
    <text evidence="1">The sequence shown here is derived from an EMBL/GenBank/DDBJ whole genome shotgun (WGS) entry which is preliminary data.</text>
</comment>
<gene>
    <name evidence="1" type="ORF">A6J39_002750</name>
</gene>
<protein>
    <submittedName>
        <fullName evidence="1">Uncharacterized protein</fullName>
    </submittedName>
</protein>
<evidence type="ECO:0000313" key="2">
    <source>
        <dbReference type="Proteomes" id="UP000192511"/>
    </source>
</evidence>
<proteinExistence type="predicted"/>
<accession>A0AAX0WSS9</accession>